<comment type="caution">
    <text evidence="1">The sequence shown here is derived from an EMBL/GenBank/DDBJ whole genome shotgun (WGS) entry which is preliminary data.</text>
</comment>
<dbReference type="Proteomes" id="UP000823641">
    <property type="component" value="Unassembled WGS sequence"/>
</dbReference>
<evidence type="ECO:0000313" key="1">
    <source>
        <dbReference type="EMBL" id="MBO8460391.1"/>
    </source>
</evidence>
<proteinExistence type="predicted"/>
<protein>
    <submittedName>
        <fullName evidence="1">Uncharacterized protein</fullName>
    </submittedName>
</protein>
<accession>A0A9D9HV65</accession>
<reference evidence="1" key="1">
    <citation type="submission" date="2020-10" db="EMBL/GenBank/DDBJ databases">
        <authorList>
            <person name="Gilroy R."/>
        </authorList>
    </citation>
    <scope>NUCLEOTIDE SEQUENCE</scope>
    <source>
        <strain evidence="1">G3-3990</strain>
    </source>
</reference>
<dbReference type="AlphaFoldDB" id="A0A9D9HV65"/>
<gene>
    <name evidence="1" type="ORF">IAA73_08685</name>
</gene>
<dbReference type="EMBL" id="JADIMG010000084">
    <property type="protein sequence ID" value="MBO8460391.1"/>
    <property type="molecule type" value="Genomic_DNA"/>
</dbReference>
<sequence>MSLIIALHLGEGIVMASDSRTTFNATIHKQDGTIVQNNGVHYSDSSYKTFLTPKGVGISACGQASINNKPIAGYIESFINEHKDGCVDEIKDEIIPYFKALCQTIDTDFIIGGYINTGKTYEQKLYRIFTAIDKIESIDTDIQGAIWDGEIDVLSRVLTTMYTQSGNALTDYPIPFNHFTIQDAIDFAKYAIQTTIDTMKFQQRTKTVGGPVDILIIKPDNAFWIDRKELHK</sequence>
<evidence type="ECO:0000313" key="2">
    <source>
        <dbReference type="Proteomes" id="UP000823641"/>
    </source>
</evidence>
<organism evidence="1 2">
    <name type="scientific">Candidatus Gallipaludibacter merdavium</name>
    <dbReference type="NCBI Taxonomy" id="2840839"/>
    <lineage>
        <taxon>Bacteria</taxon>
        <taxon>Pseudomonadati</taxon>
        <taxon>Bacteroidota</taxon>
        <taxon>Bacteroidia</taxon>
        <taxon>Bacteroidales</taxon>
        <taxon>Candidatus Gallipaludibacter</taxon>
    </lineage>
</organism>
<name>A0A9D9HV65_9BACT</name>
<reference evidence="1" key="2">
    <citation type="journal article" date="2021" name="PeerJ">
        <title>Extensive microbial diversity within the chicken gut microbiome revealed by metagenomics and culture.</title>
        <authorList>
            <person name="Gilroy R."/>
            <person name="Ravi A."/>
            <person name="Getino M."/>
            <person name="Pursley I."/>
            <person name="Horton D.L."/>
            <person name="Alikhan N.F."/>
            <person name="Baker D."/>
            <person name="Gharbi K."/>
            <person name="Hall N."/>
            <person name="Watson M."/>
            <person name="Adriaenssens E.M."/>
            <person name="Foster-Nyarko E."/>
            <person name="Jarju S."/>
            <person name="Secka A."/>
            <person name="Antonio M."/>
            <person name="Oren A."/>
            <person name="Chaudhuri R.R."/>
            <person name="La Ragione R."/>
            <person name="Hildebrand F."/>
            <person name="Pallen M.J."/>
        </authorList>
    </citation>
    <scope>NUCLEOTIDE SEQUENCE</scope>
    <source>
        <strain evidence="1">G3-3990</strain>
    </source>
</reference>